<keyword evidence="3" id="KW-1185">Reference proteome</keyword>
<evidence type="ECO:0000313" key="2">
    <source>
        <dbReference type="EMBL" id="GMR57660.1"/>
    </source>
</evidence>
<sequence>STLPLFLSSMHLFLVLSLALMVAAEAQVGHPAQIDCFVKEIEDTEFTVKKCGMVGLQSKPSRRRIAEYPTCMVIKTPRGDMHTCLDVTAADLQQCSKHNCLQKSLTADVSTCCCTS</sequence>
<feature type="chain" id="PRO_5042895979" evidence="1">
    <location>
        <begin position="27"/>
        <end position="116"/>
    </location>
</feature>
<feature type="non-terminal residue" evidence="2">
    <location>
        <position position="1"/>
    </location>
</feature>
<feature type="signal peptide" evidence="1">
    <location>
        <begin position="1"/>
        <end position="26"/>
    </location>
</feature>
<name>A0AAN5IB27_9BILA</name>
<dbReference type="EMBL" id="BTRK01000006">
    <property type="protein sequence ID" value="GMR57660.1"/>
    <property type="molecule type" value="Genomic_DNA"/>
</dbReference>
<dbReference type="AlphaFoldDB" id="A0AAN5IB27"/>
<evidence type="ECO:0000313" key="3">
    <source>
        <dbReference type="Proteomes" id="UP001328107"/>
    </source>
</evidence>
<gene>
    <name evidence="2" type="ORF">PMAYCL1PPCAC_27855</name>
</gene>
<reference evidence="3" key="1">
    <citation type="submission" date="2022-10" db="EMBL/GenBank/DDBJ databases">
        <title>Genome assembly of Pristionchus species.</title>
        <authorList>
            <person name="Yoshida K."/>
            <person name="Sommer R.J."/>
        </authorList>
    </citation>
    <scope>NUCLEOTIDE SEQUENCE [LARGE SCALE GENOMIC DNA]</scope>
    <source>
        <strain evidence="3">RS5460</strain>
    </source>
</reference>
<protein>
    <submittedName>
        <fullName evidence="2">Uncharacterized protein</fullName>
    </submittedName>
</protein>
<dbReference type="Proteomes" id="UP001328107">
    <property type="component" value="Unassembled WGS sequence"/>
</dbReference>
<feature type="non-terminal residue" evidence="2">
    <location>
        <position position="116"/>
    </location>
</feature>
<evidence type="ECO:0000256" key="1">
    <source>
        <dbReference type="SAM" id="SignalP"/>
    </source>
</evidence>
<accession>A0AAN5IB27</accession>
<organism evidence="2 3">
    <name type="scientific">Pristionchus mayeri</name>
    <dbReference type="NCBI Taxonomy" id="1317129"/>
    <lineage>
        <taxon>Eukaryota</taxon>
        <taxon>Metazoa</taxon>
        <taxon>Ecdysozoa</taxon>
        <taxon>Nematoda</taxon>
        <taxon>Chromadorea</taxon>
        <taxon>Rhabditida</taxon>
        <taxon>Rhabditina</taxon>
        <taxon>Diplogasteromorpha</taxon>
        <taxon>Diplogasteroidea</taxon>
        <taxon>Neodiplogasteridae</taxon>
        <taxon>Pristionchus</taxon>
    </lineage>
</organism>
<comment type="caution">
    <text evidence="2">The sequence shown here is derived from an EMBL/GenBank/DDBJ whole genome shotgun (WGS) entry which is preliminary data.</text>
</comment>
<proteinExistence type="predicted"/>
<keyword evidence="1" id="KW-0732">Signal</keyword>